<accession>A0A448WIU5</accession>
<name>A0A448WIU5_9PLAT</name>
<dbReference type="OrthoDB" id="272162at2759"/>
<evidence type="ECO:0000313" key="1">
    <source>
        <dbReference type="EMBL" id="VEL12786.1"/>
    </source>
</evidence>
<sequence>MVPRVTYFPLVLEKVLRQFSQYLSGPEANEVGLDPSLYVNTTSSISSGSDKHGLPPNTVISCSSVVSGAGGIGGVPHNVSSETVPGENALDALAQMPSLPVSRSDAMALKQRQLISLAWMENRVWLEYDQLPLKW</sequence>
<dbReference type="EMBL" id="CAAALY010015838">
    <property type="protein sequence ID" value="VEL12786.1"/>
    <property type="molecule type" value="Genomic_DNA"/>
</dbReference>
<keyword evidence="2" id="KW-1185">Reference proteome</keyword>
<dbReference type="Proteomes" id="UP000784294">
    <property type="component" value="Unassembled WGS sequence"/>
</dbReference>
<proteinExistence type="predicted"/>
<reference evidence="1" key="1">
    <citation type="submission" date="2018-11" db="EMBL/GenBank/DDBJ databases">
        <authorList>
            <consortium name="Pathogen Informatics"/>
        </authorList>
    </citation>
    <scope>NUCLEOTIDE SEQUENCE</scope>
</reference>
<organism evidence="1 2">
    <name type="scientific">Protopolystoma xenopodis</name>
    <dbReference type="NCBI Taxonomy" id="117903"/>
    <lineage>
        <taxon>Eukaryota</taxon>
        <taxon>Metazoa</taxon>
        <taxon>Spiralia</taxon>
        <taxon>Lophotrochozoa</taxon>
        <taxon>Platyhelminthes</taxon>
        <taxon>Monogenea</taxon>
        <taxon>Polyopisthocotylea</taxon>
        <taxon>Polystomatidea</taxon>
        <taxon>Polystomatidae</taxon>
        <taxon>Protopolystoma</taxon>
    </lineage>
</organism>
<evidence type="ECO:0000313" key="2">
    <source>
        <dbReference type="Proteomes" id="UP000784294"/>
    </source>
</evidence>
<comment type="caution">
    <text evidence="1">The sequence shown here is derived from an EMBL/GenBank/DDBJ whole genome shotgun (WGS) entry which is preliminary data.</text>
</comment>
<dbReference type="AlphaFoldDB" id="A0A448WIU5"/>
<gene>
    <name evidence="1" type="ORF">PXEA_LOCUS6226</name>
</gene>
<protein>
    <submittedName>
        <fullName evidence="1">Uncharacterized protein</fullName>
    </submittedName>
</protein>